<dbReference type="STRING" id="304371.MCP_2072"/>
<protein>
    <recommendedName>
        <fullName evidence="1">Xylose isomerase-like TIM barrel domain-containing protein</fullName>
    </recommendedName>
</protein>
<evidence type="ECO:0000313" key="2">
    <source>
        <dbReference type="EMBL" id="BAI62144.1"/>
    </source>
</evidence>
<reference evidence="3" key="3">
    <citation type="journal article" date="2011" name="PLoS ONE">
        <title>Genome sequence of a mesophilic hydrogenotrophic methanogen Methanocella paludicola, the first cultivated representative of the order Methanocellales.</title>
        <authorList>
            <person name="Sakai S."/>
            <person name="Takaki Y."/>
            <person name="Shimamura S."/>
            <person name="Sekine M."/>
            <person name="Tajima T."/>
            <person name="Kosugi H."/>
            <person name="Ichikawa N."/>
            <person name="Tasumi E."/>
            <person name="Hiraki A.T."/>
            <person name="Shimizu A."/>
            <person name="Kato Y."/>
            <person name="Nishiko R."/>
            <person name="Mori K."/>
            <person name="Fujita N."/>
            <person name="Imachi H."/>
            <person name="Takai K."/>
        </authorList>
    </citation>
    <scope>NUCLEOTIDE SEQUENCE [LARGE SCALE GENOMIC DNA]</scope>
    <source>
        <strain evidence="3">DSM 17711 / JCM 13418 / NBRC 101707 / SANAE</strain>
    </source>
</reference>
<dbReference type="RefSeq" id="WP_012900818.1">
    <property type="nucleotide sequence ID" value="NC_013665.1"/>
</dbReference>
<dbReference type="PANTHER" id="PTHR12110">
    <property type="entry name" value="HYDROXYPYRUVATE ISOMERASE"/>
    <property type="match status" value="1"/>
</dbReference>
<dbReference type="SUPFAM" id="SSF51658">
    <property type="entry name" value="Xylose isomerase-like"/>
    <property type="match status" value="1"/>
</dbReference>
<dbReference type="InterPro" id="IPR013022">
    <property type="entry name" value="Xyl_isomerase-like_TIM-brl"/>
</dbReference>
<keyword evidence="3" id="KW-1185">Reference proteome</keyword>
<dbReference type="Pfam" id="PF01261">
    <property type="entry name" value="AP_endonuc_2"/>
    <property type="match status" value="1"/>
</dbReference>
<organism evidence="2 3">
    <name type="scientific">Methanocella paludicola (strain DSM 17711 / JCM 13418 / NBRC 101707 / SANAE)</name>
    <dbReference type="NCBI Taxonomy" id="304371"/>
    <lineage>
        <taxon>Archaea</taxon>
        <taxon>Methanobacteriati</taxon>
        <taxon>Methanobacteriota</taxon>
        <taxon>Stenosarchaea group</taxon>
        <taxon>Methanomicrobia</taxon>
        <taxon>Methanocellales</taxon>
        <taxon>Methanocellaceae</taxon>
        <taxon>Methanocella</taxon>
    </lineage>
</organism>
<evidence type="ECO:0000313" key="3">
    <source>
        <dbReference type="Proteomes" id="UP000001882"/>
    </source>
</evidence>
<proteinExistence type="predicted"/>
<dbReference type="Gene3D" id="3.20.20.150">
    <property type="entry name" value="Divalent-metal-dependent TIM barrel enzymes"/>
    <property type="match status" value="1"/>
</dbReference>
<dbReference type="KEGG" id="mpd:MCP_2072"/>
<gene>
    <name evidence="2" type="ordered locus">MCP_2072</name>
</gene>
<dbReference type="InterPro" id="IPR036237">
    <property type="entry name" value="Xyl_isomerase-like_sf"/>
</dbReference>
<dbReference type="InterPro" id="IPR050312">
    <property type="entry name" value="IolE/XylAMocC-like"/>
</dbReference>
<accession>D1Z0C2</accession>
<dbReference type="InParanoid" id="D1Z0C2"/>
<name>D1Z0C2_METPS</name>
<reference evidence="2 3" key="2">
    <citation type="journal article" date="2008" name="Int. J. Syst. Evol. Microbiol.">
        <title>Methanocella paludicola gen. nov., sp. nov., a methane-producing archaeon, the first isolate of the lineage 'Rice Cluster I', and proposal of the new archaeal order Methanocellales ord. nov.</title>
        <authorList>
            <person name="Sakai S."/>
            <person name="Imachi H."/>
            <person name="Hanada S."/>
            <person name="Ohashi A."/>
            <person name="Harada H."/>
            <person name="Kamagata Y."/>
        </authorList>
    </citation>
    <scope>NUCLEOTIDE SEQUENCE [LARGE SCALE GENOMIC DNA]</scope>
    <source>
        <strain evidence="3">DSM 17711 / JCM 13418 / NBRC 101707 / SANAE</strain>
    </source>
</reference>
<sequence>MKFGLKVHHSDIASLMDMRPEALEFALFCGDMDGSWAKGIEFDGPVVLHMPEKFADGSLVDLASPEEGKRRDAVAILKRTIDLGAAMGAESIICHPGGIRAKPEFVDQCPLLDSMHELIAYVRGTTRLLLENMPDIYWYKGVLHSSCLFKHKDEISTILDELSLGLCMDLCHAKLYCNSMGEDYLSYVTALKPYIRHIHVSDARGSTEEGVQIGDGEVDFAALRKLLGDVGAAAVPEILDGHKDGGAGFRIAARRLEKIGFFNGDDRR</sequence>
<feature type="domain" description="Xylose isomerase-like TIM barrel" evidence="1">
    <location>
        <begin position="47"/>
        <end position="232"/>
    </location>
</feature>
<reference evidence="2 3" key="1">
    <citation type="journal article" date="2007" name="Appl. Environ. Microbiol.">
        <title>Isolation of key methanogens for global methane emission from rice paddy fields: a novel isolate affiliated with the clone cluster rice cluster I.</title>
        <authorList>
            <person name="Sakai S."/>
            <person name="Imachi H."/>
            <person name="Sekiguchi Y."/>
            <person name="Ohashi A."/>
            <person name="Harada H."/>
            <person name="Kamagata Y."/>
        </authorList>
    </citation>
    <scope>NUCLEOTIDE SEQUENCE [LARGE SCALE GENOMIC DNA]</scope>
    <source>
        <strain evidence="3">DSM 17711 / JCM 13418 / NBRC 101707 / SANAE</strain>
    </source>
</reference>
<evidence type="ECO:0000259" key="1">
    <source>
        <dbReference type="Pfam" id="PF01261"/>
    </source>
</evidence>
<dbReference type="EMBL" id="AP011532">
    <property type="protein sequence ID" value="BAI62144.1"/>
    <property type="molecule type" value="Genomic_DNA"/>
</dbReference>
<dbReference type="OrthoDB" id="71219at2157"/>
<dbReference type="Proteomes" id="UP000001882">
    <property type="component" value="Chromosome"/>
</dbReference>
<dbReference type="GeneID" id="8681928"/>
<dbReference type="eggNOG" id="arCOG01895">
    <property type="taxonomic scope" value="Archaea"/>
</dbReference>
<dbReference type="AlphaFoldDB" id="D1Z0C2"/>